<name>A0A7Z7AWM7_9EURY</name>
<dbReference type="OrthoDB" id="124532at2157"/>
<dbReference type="Proteomes" id="UP000199259">
    <property type="component" value="Unassembled WGS sequence"/>
</dbReference>
<organism evidence="1 2">
    <name type="scientific">Methanolobus vulcani</name>
    <dbReference type="NCBI Taxonomy" id="38026"/>
    <lineage>
        <taxon>Archaea</taxon>
        <taxon>Methanobacteriati</taxon>
        <taxon>Methanobacteriota</taxon>
        <taxon>Stenosarchaea group</taxon>
        <taxon>Methanomicrobia</taxon>
        <taxon>Methanosarcinales</taxon>
        <taxon>Methanosarcinaceae</taxon>
        <taxon>Methanolobus</taxon>
    </lineage>
</organism>
<evidence type="ECO:0000313" key="2">
    <source>
        <dbReference type="Proteomes" id="UP000199259"/>
    </source>
</evidence>
<evidence type="ECO:0000313" key="1">
    <source>
        <dbReference type="EMBL" id="SDF85429.1"/>
    </source>
</evidence>
<sequence length="86" mass="10190">MNEKPITTEKELYDRINEYRKLRRTSALTSYDVQDFIDTQSSDLHPDIVLRMIILGNACAWGTYDTACLHFENHMQAFRQFQVFNI</sequence>
<comment type="caution">
    <text evidence="1">The sequence shown here is derived from an EMBL/GenBank/DDBJ whole genome shotgun (WGS) entry which is preliminary data.</text>
</comment>
<accession>A0A7Z7AWM7</accession>
<keyword evidence="2" id="KW-1185">Reference proteome</keyword>
<gene>
    <name evidence="1" type="ORF">SAMN04488589_1534</name>
</gene>
<dbReference type="AlphaFoldDB" id="A0A7Z7AWM7"/>
<protein>
    <submittedName>
        <fullName evidence="1">Uncharacterized protein</fullName>
    </submittedName>
</protein>
<dbReference type="EMBL" id="FNCA01000004">
    <property type="protein sequence ID" value="SDF85429.1"/>
    <property type="molecule type" value="Genomic_DNA"/>
</dbReference>
<reference evidence="1 2" key="1">
    <citation type="submission" date="2016-10" db="EMBL/GenBank/DDBJ databases">
        <authorList>
            <person name="Varghese N."/>
            <person name="Submissions S."/>
        </authorList>
    </citation>
    <scope>NUCLEOTIDE SEQUENCE [LARGE SCALE GENOMIC DNA]</scope>
    <source>
        <strain evidence="1 2">PL 12/M</strain>
    </source>
</reference>
<proteinExistence type="predicted"/>
<dbReference type="RefSeq" id="WP_091709880.1">
    <property type="nucleotide sequence ID" value="NZ_FNCA01000004.1"/>
</dbReference>